<dbReference type="Gene3D" id="3.40.190.290">
    <property type="match status" value="1"/>
</dbReference>
<sequence>MTQATEPERSASSLSLRQLEYLVTVVHEGRLTRAAERLHVTEPTVSQQLRTLERAVGTALLERRPEGVRPTEAGAAFLPYARTTLRCAQEATSAARSAARGRRRALRIGTVHAALPAALLPGVRRWTLAHPAAPVCVRPHGSRSQLQDSVAAGAVDLGVGPRPVGWDGRVLTLGTEELVIVCPEDDELCGRTAHLEDLSGRRWIGHQGHGPGEAFAEAFRAAGFHPRIAVEVPQAEAAVTLARQGVGLTLVPADALPPDLRKTAAHPAPRLVRELTVYTAAHPRDEALACATALADGAGEGARDGAAD</sequence>
<comment type="caution">
    <text evidence="6">The sequence shown here is derived from an EMBL/GenBank/DDBJ whole genome shotgun (WGS) entry which is preliminary data.</text>
</comment>
<comment type="similarity">
    <text evidence="1">Belongs to the LysR transcriptional regulatory family.</text>
</comment>
<dbReference type="Proteomes" id="UP001500879">
    <property type="component" value="Unassembled WGS sequence"/>
</dbReference>
<proteinExistence type="inferred from homology"/>
<evidence type="ECO:0000256" key="4">
    <source>
        <dbReference type="ARBA" id="ARBA00023163"/>
    </source>
</evidence>
<dbReference type="SUPFAM" id="SSF46785">
    <property type="entry name" value="Winged helix' DNA-binding domain"/>
    <property type="match status" value="1"/>
</dbReference>
<evidence type="ECO:0000313" key="6">
    <source>
        <dbReference type="EMBL" id="GAA0401079.1"/>
    </source>
</evidence>
<dbReference type="Gene3D" id="1.10.10.10">
    <property type="entry name" value="Winged helix-like DNA-binding domain superfamily/Winged helix DNA-binding domain"/>
    <property type="match status" value="1"/>
</dbReference>
<organism evidence="6 7">
    <name type="scientific">Streptomyces luteireticuli</name>
    <dbReference type="NCBI Taxonomy" id="173858"/>
    <lineage>
        <taxon>Bacteria</taxon>
        <taxon>Bacillati</taxon>
        <taxon>Actinomycetota</taxon>
        <taxon>Actinomycetes</taxon>
        <taxon>Kitasatosporales</taxon>
        <taxon>Streptomycetaceae</taxon>
        <taxon>Streptomyces</taxon>
    </lineage>
</organism>
<dbReference type="InterPro" id="IPR000847">
    <property type="entry name" value="LysR_HTH_N"/>
</dbReference>
<dbReference type="Pfam" id="PF00126">
    <property type="entry name" value="HTH_1"/>
    <property type="match status" value="1"/>
</dbReference>
<accession>A0ABN0YMM4</accession>
<feature type="domain" description="HTH lysR-type" evidence="5">
    <location>
        <begin position="14"/>
        <end position="71"/>
    </location>
</feature>
<dbReference type="CDD" id="cd05466">
    <property type="entry name" value="PBP2_LTTR_substrate"/>
    <property type="match status" value="1"/>
</dbReference>
<dbReference type="InterPro" id="IPR036388">
    <property type="entry name" value="WH-like_DNA-bd_sf"/>
</dbReference>
<dbReference type="EMBL" id="BAAABX010000023">
    <property type="protein sequence ID" value="GAA0401079.1"/>
    <property type="molecule type" value="Genomic_DNA"/>
</dbReference>
<keyword evidence="2" id="KW-0805">Transcription regulation</keyword>
<evidence type="ECO:0000256" key="3">
    <source>
        <dbReference type="ARBA" id="ARBA00023125"/>
    </source>
</evidence>
<evidence type="ECO:0000313" key="7">
    <source>
        <dbReference type="Proteomes" id="UP001500879"/>
    </source>
</evidence>
<dbReference type="InterPro" id="IPR036390">
    <property type="entry name" value="WH_DNA-bd_sf"/>
</dbReference>
<dbReference type="RefSeq" id="WP_344022743.1">
    <property type="nucleotide sequence ID" value="NZ_BAAABX010000023.1"/>
</dbReference>
<dbReference type="InterPro" id="IPR005119">
    <property type="entry name" value="LysR_subst-bd"/>
</dbReference>
<dbReference type="PROSITE" id="PS50931">
    <property type="entry name" value="HTH_LYSR"/>
    <property type="match status" value="1"/>
</dbReference>
<gene>
    <name evidence="6" type="ORF">GCM10010357_22700</name>
</gene>
<keyword evidence="3" id="KW-0238">DNA-binding</keyword>
<dbReference type="PANTHER" id="PTHR30346">
    <property type="entry name" value="TRANSCRIPTIONAL DUAL REGULATOR HCAR-RELATED"/>
    <property type="match status" value="1"/>
</dbReference>
<dbReference type="PRINTS" id="PR00039">
    <property type="entry name" value="HTHLYSR"/>
</dbReference>
<name>A0ABN0YMM4_9ACTN</name>
<keyword evidence="4" id="KW-0804">Transcription</keyword>
<dbReference type="PANTHER" id="PTHR30346:SF28">
    <property type="entry name" value="HTH-TYPE TRANSCRIPTIONAL REGULATOR CYNR"/>
    <property type="match status" value="1"/>
</dbReference>
<reference evidence="6 7" key="1">
    <citation type="journal article" date="2019" name="Int. J. Syst. Evol. Microbiol.">
        <title>The Global Catalogue of Microorganisms (GCM) 10K type strain sequencing project: providing services to taxonomists for standard genome sequencing and annotation.</title>
        <authorList>
            <consortium name="The Broad Institute Genomics Platform"/>
            <consortium name="The Broad Institute Genome Sequencing Center for Infectious Disease"/>
            <person name="Wu L."/>
            <person name="Ma J."/>
        </authorList>
    </citation>
    <scope>NUCLEOTIDE SEQUENCE [LARGE SCALE GENOMIC DNA]</scope>
    <source>
        <strain evidence="6 7">JCM 4788</strain>
    </source>
</reference>
<dbReference type="Pfam" id="PF03466">
    <property type="entry name" value="LysR_substrate"/>
    <property type="match status" value="1"/>
</dbReference>
<evidence type="ECO:0000256" key="2">
    <source>
        <dbReference type="ARBA" id="ARBA00023015"/>
    </source>
</evidence>
<dbReference type="SUPFAM" id="SSF53850">
    <property type="entry name" value="Periplasmic binding protein-like II"/>
    <property type="match status" value="1"/>
</dbReference>
<keyword evidence="7" id="KW-1185">Reference proteome</keyword>
<evidence type="ECO:0000259" key="5">
    <source>
        <dbReference type="PROSITE" id="PS50931"/>
    </source>
</evidence>
<protein>
    <submittedName>
        <fullName evidence="6">LysR family transcriptional regulator</fullName>
    </submittedName>
</protein>
<evidence type="ECO:0000256" key="1">
    <source>
        <dbReference type="ARBA" id="ARBA00009437"/>
    </source>
</evidence>